<proteinExistence type="predicted"/>
<organism evidence="1 2">
    <name type="scientific">Chiloscyllium punctatum</name>
    <name type="common">Brownbanded bambooshark</name>
    <name type="synonym">Hemiscyllium punctatum</name>
    <dbReference type="NCBI Taxonomy" id="137246"/>
    <lineage>
        <taxon>Eukaryota</taxon>
        <taxon>Metazoa</taxon>
        <taxon>Chordata</taxon>
        <taxon>Craniata</taxon>
        <taxon>Vertebrata</taxon>
        <taxon>Chondrichthyes</taxon>
        <taxon>Elasmobranchii</taxon>
        <taxon>Galeomorphii</taxon>
        <taxon>Galeoidea</taxon>
        <taxon>Orectolobiformes</taxon>
        <taxon>Hemiscylliidae</taxon>
        <taxon>Chiloscyllium</taxon>
    </lineage>
</organism>
<evidence type="ECO:0000313" key="1">
    <source>
        <dbReference type="EMBL" id="GCC46222.1"/>
    </source>
</evidence>
<comment type="caution">
    <text evidence="1">The sequence shown here is derived from an EMBL/GenBank/DDBJ whole genome shotgun (WGS) entry which is preliminary data.</text>
</comment>
<sequence>MKRLRRAQEVGGCGRTWRAIGRDEGQTGCRGRGRGSGVGR</sequence>
<gene>
    <name evidence="1" type="ORF">chiPu_0030423</name>
</gene>
<dbReference type="AlphaFoldDB" id="A0A401TUB1"/>
<reference evidence="1 2" key="1">
    <citation type="journal article" date="2018" name="Nat. Ecol. Evol.">
        <title>Shark genomes provide insights into elasmobranch evolution and the origin of vertebrates.</title>
        <authorList>
            <person name="Hara Y"/>
            <person name="Yamaguchi K"/>
            <person name="Onimaru K"/>
            <person name="Kadota M"/>
            <person name="Koyanagi M"/>
            <person name="Keeley SD"/>
            <person name="Tatsumi K"/>
            <person name="Tanaka K"/>
            <person name="Motone F"/>
            <person name="Kageyama Y"/>
            <person name="Nozu R"/>
            <person name="Adachi N"/>
            <person name="Nishimura O"/>
            <person name="Nakagawa R"/>
            <person name="Tanegashima C"/>
            <person name="Kiyatake I"/>
            <person name="Matsumoto R"/>
            <person name="Murakumo K"/>
            <person name="Nishida K"/>
            <person name="Terakita A"/>
            <person name="Kuratani S"/>
            <person name="Sato K"/>
            <person name="Hyodo S Kuraku.S."/>
        </authorList>
    </citation>
    <scope>NUCLEOTIDE SEQUENCE [LARGE SCALE GENOMIC DNA]</scope>
</reference>
<dbReference type="EMBL" id="BEZZ01182536">
    <property type="protein sequence ID" value="GCC46222.1"/>
    <property type="molecule type" value="Genomic_DNA"/>
</dbReference>
<keyword evidence="2" id="KW-1185">Reference proteome</keyword>
<evidence type="ECO:0000313" key="2">
    <source>
        <dbReference type="Proteomes" id="UP000287033"/>
    </source>
</evidence>
<protein>
    <submittedName>
        <fullName evidence="1">Uncharacterized protein</fullName>
    </submittedName>
</protein>
<feature type="non-terminal residue" evidence="1">
    <location>
        <position position="40"/>
    </location>
</feature>
<name>A0A401TUB1_CHIPU</name>
<accession>A0A401TUB1</accession>
<dbReference type="Proteomes" id="UP000287033">
    <property type="component" value="Unassembled WGS sequence"/>
</dbReference>